<protein>
    <submittedName>
        <fullName evidence="1">Uncharacterized protein</fullName>
    </submittedName>
</protein>
<comment type="caution">
    <text evidence="1">The sequence shown here is derived from an EMBL/GenBank/DDBJ whole genome shotgun (WGS) entry which is preliminary data.</text>
</comment>
<keyword evidence="2" id="KW-1185">Reference proteome</keyword>
<evidence type="ECO:0000313" key="1">
    <source>
        <dbReference type="EMBL" id="RSD29636.1"/>
    </source>
</evidence>
<dbReference type="AlphaFoldDB" id="A0A3R9FM62"/>
<dbReference type="RefSeq" id="WP_125323135.1">
    <property type="nucleotide sequence ID" value="NZ_AP024889.1"/>
</dbReference>
<accession>A0A3R9FM62</accession>
<dbReference type="EMBL" id="RSFA01000123">
    <property type="protein sequence ID" value="RSD29636.1"/>
    <property type="molecule type" value="Genomic_DNA"/>
</dbReference>
<name>A0A3R9FM62_9VIBR</name>
<reference evidence="1 2" key="1">
    <citation type="submission" date="2018-12" db="EMBL/GenBank/DDBJ databases">
        <title>Genomic taxonomy of the Vibrionaceae family.</title>
        <authorList>
            <person name="Gomez-Gil B."/>
            <person name="Enciso-Ibarra K."/>
        </authorList>
    </citation>
    <scope>NUCLEOTIDE SEQUENCE [LARGE SCALE GENOMIC DNA]</scope>
    <source>
        <strain evidence="1 2">CAIM 594</strain>
    </source>
</reference>
<sequence length="171" mass="19928">MAEWENPNIFDSSYGPDIEITRLDLYRLLNQFIASRRLSEMCADDPYLNHAMYALDHFFEIEATRILLSSAVIARVIDDRDGDLNNYDTTCGKLIKNLNNPNDVVDLNLREACNKIIHAKTIKYDVEVQRQGYDQRLLNPYMYYYGSLKGKNWKAILNVVDYVKNYTDNVV</sequence>
<proteinExistence type="predicted"/>
<evidence type="ECO:0000313" key="2">
    <source>
        <dbReference type="Proteomes" id="UP000269041"/>
    </source>
</evidence>
<gene>
    <name evidence="1" type="ORF">EJA03_18085</name>
</gene>
<organism evidence="1 2">
    <name type="scientific">Vibrio pectenicida</name>
    <dbReference type="NCBI Taxonomy" id="62763"/>
    <lineage>
        <taxon>Bacteria</taxon>
        <taxon>Pseudomonadati</taxon>
        <taxon>Pseudomonadota</taxon>
        <taxon>Gammaproteobacteria</taxon>
        <taxon>Vibrionales</taxon>
        <taxon>Vibrionaceae</taxon>
        <taxon>Vibrio</taxon>
    </lineage>
</organism>
<dbReference type="OrthoDB" id="3078277at2"/>
<dbReference type="Proteomes" id="UP000269041">
    <property type="component" value="Unassembled WGS sequence"/>
</dbReference>